<dbReference type="STRING" id="445932.Emin_1201"/>
<dbReference type="HOGENOM" id="CLU_2449945_0_0_0"/>
<accession>B2KE05</accession>
<evidence type="ECO:0000313" key="2">
    <source>
        <dbReference type="EMBL" id="ACC98751.1"/>
    </source>
</evidence>
<feature type="transmembrane region" description="Helical" evidence="1">
    <location>
        <begin position="12"/>
        <end position="31"/>
    </location>
</feature>
<reference evidence="2 3" key="1">
    <citation type="journal article" date="2009" name="Appl. Environ. Microbiol.">
        <title>Genomic analysis of 'Elusimicrobium minutum,' the first cultivated representative of the phylum 'Elusimicrobia' (formerly termite group 1).</title>
        <authorList>
            <person name="Herlemann D.P.R."/>
            <person name="Geissinger O."/>
            <person name="Ikeda-Ohtsubo W."/>
            <person name="Kunin V."/>
            <person name="Sun H."/>
            <person name="Lapidus A."/>
            <person name="Hugenholtz P."/>
            <person name="Brune A."/>
        </authorList>
    </citation>
    <scope>NUCLEOTIDE SEQUENCE [LARGE SCALE GENOMIC DNA]</scope>
    <source>
        <strain evidence="2 3">Pei191</strain>
    </source>
</reference>
<evidence type="ECO:0008006" key="4">
    <source>
        <dbReference type="Google" id="ProtNLM"/>
    </source>
</evidence>
<feature type="transmembrane region" description="Helical" evidence="1">
    <location>
        <begin position="51"/>
        <end position="74"/>
    </location>
</feature>
<dbReference type="RefSeq" id="WP_012415366.1">
    <property type="nucleotide sequence ID" value="NC_010644.1"/>
</dbReference>
<protein>
    <recommendedName>
        <fullName evidence="4">DUF3566 domain-containing protein</fullName>
    </recommendedName>
</protein>
<organism evidence="2 3">
    <name type="scientific">Elusimicrobium minutum (strain Pei191)</name>
    <dbReference type="NCBI Taxonomy" id="445932"/>
    <lineage>
        <taxon>Bacteria</taxon>
        <taxon>Pseudomonadati</taxon>
        <taxon>Elusimicrobiota</taxon>
        <taxon>Elusimicrobia</taxon>
        <taxon>Elusimicrobiales</taxon>
        <taxon>Elusimicrobiaceae</taxon>
        <taxon>Elusimicrobium</taxon>
    </lineage>
</organism>
<dbReference type="Proteomes" id="UP000001029">
    <property type="component" value="Chromosome"/>
</dbReference>
<evidence type="ECO:0000313" key="3">
    <source>
        <dbReference type="Proteomes" id="UP000001029"/>
    </source>
</evidence>
<keyword evidence="1" id="KW-0472">Membrane</keyword>
<proteinExistence type="predicted"/>
<gene>
    <name evidence="2" type="ordered locus">Emin_1201</name>
</gene>
<dbReference type="AlphaFoldDB" id="B2KE05"/>
<sequence>MRIEIKKISIMSLLFSALPVAVFSIMLIGSFLDMFAPTGDSFVNALVSSLFRAIVNTLIVLVCTLIGAFVYNLLCAIGLKGIKLDLEDK</sequence>
<dbReference type="KEGG" id="emi:Emin_1201"/>
<keyword evidence="1" id="KW-0812">Transmembrane</keyword>
<name>B2KE05_ELUMP</name>
<keyword evidence="1" id="KW-1133">Transmembrane helix</keyword>
<dbReference type="EMBL" id="CP001055">
    <property type="protein sequence ID" value="ACC98751.1"/>
    <property type="molecule type" value="Genomic_DNA"/>
</dbReference>
<keyword evidence="3" id="KW-1185">Reference proteome</keyword>
<dbReference type="OrthoDB" id="9912437at2"/>
<evidence type="ECO:0000256" key="1">
    <source>
        <dbReference type="SAM" id="Phobius"/>
    </source>
</evidence>